<evidence type="ECO:0000256" key="3">
    <source>
        <dbReference type="ARBA" id="ARBA00022630"/>
    </source>
</evidence>
<comment type="cofactor">
    <cofactor evidence="1">
        <name>FAD</name>
        <dbReference type="ChEBI" id="CHEBI:57692"/>
    </cofactor>
</comment>
<keyword evidence="4" id="KW-0274">FAD</keyword>
<dbReference type="FunFam" id="3.50.50.60:FF:000341">
    <property type="entry name" value="Baeyer-Villiger monooxygenase"/>
    <property type="match status" value="1"/>
</dbReference>
<dbReference type="STRING" id="375.BKD09_RS31025"/>
<comment type="similarity">
    <text evidence="2">Belongs to the FAD-binding monooxygenase family.</text>
</comment>
<dbReference type="RefSeq" id="WP_028159278.1">
    <property type="nucleotide sequence ID" value="NZ_JANUDC010000001.1"/>
</dbReference>
<dbReference type="Gene3D" id="3.50.50.60">
    <property type="entry name" value="FAD/NAD(P)-binding domain"/>
    <property type="match status" value="2"/>
</dbReference>
<reference evidence="8 9" key="1">
    <citation type="submission" date="2014-09" db="EMBL/GenBank/DDBJ databases">
        <title>Draft genome of Bradyrhizobium japonicum Is-34.</title>
        <authorList>
            <person name="Tsurumaru H."/>
            <person name="Yamakawa T."/>
            <person name="Hashimoto S."/>
            <person name="Okizaki K."/>
            <person name="Kanesaki Y."/>
            <person name="Yoshikawa H."/>
            <person name="Yajima S."/>
        </authorList>
    </citation>
    <scope>NUCLEOTIDE SEQUENCE [LARGE SCALE GENOMIC DNA]</scope>
    <source>
        <strain evidence="8 9">Is-34</strain>
    </source>
</reference>
<evidence type="ECO:0000256" key="5">
    <source>
        <dbReference type="ARBA" id="ARBA00022857"/>
    </source>
</evidence>
<comment type="caution">
    <text evidence="8">The sequence shown here is derived from an EMBL/GenBank/DDBJ whole genome shotgun (WGS) entry which is preliminary data.</text>
</comment>
<sequence length="620" mass="69446">MSAERHKTGAAGESTVDISALRARYRDERDRRLRAEGKAQYVEVAGDFGRYLDDPWADPGFARASVSEQTEVLIVGGGFGGLLCGARLREAGIEDFRIVEKAADFGGTWYWNRYPGAACDTESYIYLPLLEETGYMPVRKYARAPEIYEHSRRIGRHFGLYERALFQTIISRMEWQEQEGRWLVETDRGDRIRARFVILAGGPLSRPKLPGIPGIETFRGHSFHTSRWDYGYTGGTAEGGLTGLADKRVGIIGTGATAVQCVPYLGRSAKELYVFQRTPSAIGVRDDRPTDASWAQSLKPGWQRERMDNFTAVISGEPFERDLVQDGWTGLLGEILLAPRRQPQPVTSLEEALKVIEQADYRKMEEIRARVDTVVKDEAAAAALKPWYKAFCKRPCFHDEYLDAFNRPNVHLVDTRGQGVERITGNAVVVDGKAYELDCLIYASGFEVGTDYARRMGFEVYGRDGVSLSERWRDGVKTLHGFYSRGFPNCFLIVTVQAGQSANFPHIIDEQSQHIAYVIAEARKRKARTLEPTLAAENAWVEEVVKAALGRQTYLAECTPGYYNNEGVFDPIAARNSQYWRGPVAFLRLLDKWRKEGNLDGLELTEETDAGGAQVPASTA</sequence>
<evidence type="ECO:0000256" key="2">
    <source>
        <dbReference type="ARBA" id="ARBA00010139"/>
    </source>
</evidence>
<dbReference type="GO" id="GO:0004497">
    <property type="term" value="F:monooxygenase activity"/>
    <property type="evidence" value="ECO:0007669"/>
    <property type="project" value="UniProtKB-KW"/>
</dbReference>
<dbReference type="PANTHER" id="PTHR43098">
    <property type="entry name" value="L-ORNITHINE N(5)-MONOOXYGENASE-RELATED"/>
    <property type="match status" value="1"/>
</dbReference>
<dbReference type="InterPro" id="IPR036188">
    <property type="entry name" value="FAD/NAD-bd_sf"/>
</dbReference>
<dbReference type="EMBL" id="JRPN01000020">
    <property type="protein sequence ID" value="KGT76394.1"/>
    <property type="molecule type" value="Genomic_DNA"/>
</dbReference>
<evidence type="ECO:0000256" key="4">
    <source>
        <dbReference type="ARBA" id="ARBA00022827"/>
    </source>
</evidence>
<keyword evidence="3" id="KW-0285">Flavoprotein</keyword>
<name>A0A0A3XSX4_BRAJP</name>
<gene>
    <name evidence="8" type="ORF">MA20_26775</name>
</gene>
<keyword evidence="6" id="KW-0560">Oxidoreductase</keyword>
<dbReference type="PANTHER" id="PTHR43098:SF4">
    <property type="entry name" value="BLR3857 PROTEIN"/>
    <property type="match status" value="1"/>
</dbReference>
<keyword evidence="5" id="KW-0521">NADP</keyword>
<evidence type="ECO:0000313" key="8">
    <source>
        <dbReference type="EMBL" id="KGT76394.1"/>
    </source>
</evidence>
<organism evidence="8 9">
    <name type="scientific">Bradyrhizobium japonicum</name>
    <dbReference type="NCBI Taxonomy" id="375"/>
    <lineage>
        <taxon>Bacteria</taxon>
        <taxon>Pseudomonadati</taxon>
        <taxon>Pseudomonadota</taxon>
        <taxon>Alphaproteobacteria</taxon>
        <taxon>Hyphomicrobiales</taxon>
        <taxon>Nitrobacteraceae</taxon>
        <taxon>Bradyrhizobium</taxon>
    </lineage>
</organism>
<dbReference type="Proteomes" id="UP000030377">
    <property type="component" value="Unassembled WGS sequence"/>
</dbReference>
<accession>A0A0A3XSX4</accession>
<protein>
    <submittedName>
        <fullName evidence="8">Monooxygenase</fullName>
    </submittedName>
</protein>
<proteinExistence type="inferred from homology"/>
<evidence type="ECO:0000313" key="9">
    <source>
        <dbReference type="Proteomes" id="UP000030377"/>
    </source>
</evidence>
<dbReference type="SUPFAM" id="SSF51905">
    <property type="entry name" value="FAD/NAD(P)-binding domain"/>
    <property type="match status" value="1"/>
</dbReference>
<dbReference type="AlphaFoldDB" id="A0A0A3XSX4"/>
<dbReference type="eggNOG" id="COG2072">
    <property type="taxonomic scope" value="Bacteria"/>
</dbReference>
<dbReference type="Pfam" id="PF13738">
    <property type="entry name" value="Pyr_redox_3"/>
    <property type="match status" value="1"/>
</dbReference>
<keyword evidence="7 8" id="KW-0503">Monooxygenase</keyword>
<dbReference type="InterPro" id="IPR050775">
    <property type="entry name" value="FAD-binding_Monooxygenases"/>
</dbReference>
<evidence type="ECO:0000256" key="1">
    <source>
        <dbReference type="ARBA" id="ARBA00001974"/>
    </source>
</evidence>
<evidence type="ECO:0000256" key="6">
    <source>
        <dbReference type="ARBA" id="ARBA00023002"/>
    </source>
</evidence>
<evidence type="ECO:0000256" key="7">
    <source>
        <dbReference type="ARBA" id="ARBA00023033"/>
    </source>
</evidence>